<dbReference type="EMBL" id="JALNMH010000008">
    <property type="protein sequence ID" value="MCK7594215.1"/>
    <property type="molecule type" value="Genomic_DNA"/>
</dbReference>
<feature type="domain" description="RCC1-like" evidence="3">
    <location>
        <begin position="37"/>
        <end position="359"/>
    </location>
</feature>
<dbReference type="SUPFAM" id="SSF50985">
    <property type="entry name" value="RCC1/BLIP-II"/>
    <property type="match status" value="3"/>
</dbReference>
<reference evidence="4" key="1">
    <citation type="submission" date="2022-04" db="EMBL/GenBank/DDBJ databases">
        <title>Lysobacter sp. CAU 1642 isolated from sea sand.</title>
        <authorList>
            <person name="Kim W."/>
        </authorList>
    </citation>
    <scope>NUCLEOTIDE SEQUENCE</scope>
    <source>
        <strain evidence="4">CAU 1642</strain>
    </source>
</reference>
<dbReference type="Proteomes" id="UP001431449">
    <property type="component" value="Unassembled WGS sequence"/>
</dbReference>
<keyword evidence="1" id="KW-0344">Guanine-nucleotide releasing factor</keyword>
<dbReference type="InterPro" id="IPR051553">
    <property type="entry name" value="Ran_GTPase-activating"/>
</dbReference>
<evidence type="ECO:0000256" key="2">
    <source>
        <dbReference type="ARBA" id="ARBA00022737"/>
    </source>
</evidence>
<dbReference type="PANTHER" id="PTHR45982">
    <property type="entry name" value="REGULATOR OF CHROMOSOME CONDENSATION"/>
    <property type="match status" value="1"/>
</dbReference>
<dbReference type="InterPro" id="IPR000408">
    <property type="entry name" value="Reg_chr_condens"/>
</dbReference>
<evidence type="ECO:0000313" key="5">
    <source>
        <dbReference type="Proteomes" id="UP001431449"/>
    </source>
</evidence>
<gene>
    <name evidence="4" type="ORF">M0G41_11090</name>
</gene>
<dbReference type="SUPFAM" id="SSF82171">
    <property type="entry name" value="DPP6 N-terminal domain-like"/>
    <property type="match status" value="1"/>
</dbReference>
<dbReference type="RefSeq" id="WP_248209259.1">
    <property type="nucleotide sequence ID" value="NZ_JALNMH010000008.1"/>
</dbReference>
<organism evidence="4 5">
    <name type="scientific">Pseudomarimonas salicorniae</name>
    <dbReference type="NCBI Taxonomy" id="2933270"/>
    <lineage>
        <taxon>Bacteria</taxon>
        <taxon>Pseudomonadati</taxon>
        <taxon>Pseudomonadota</taxon>
        <taxon>Gammaproteobacteria</taxon>
        <taxon>Lysobacterales</taxon>
        <taxon>Lysobacteraceae</taxon>
        <taxon>Pseudomarimonas</taxon>
    </lineage>
</organism>
<protein>
    <recommendedName>
        <fullName evidence="3">RCC1-like domain-containing protein</fullName>
    </recommendedName>
</protein>
<keyword evidence="2" id="KW-0677">Repeat</keyword>
<evidence type="ECO:0000256" key="1">
    <source>
        <dbReference type="ARBA" id="ARBA00022658"/>
    </source>
</evidence>
<keyword evidence="5" id="KW-1185">Reference proteome</keyword>
<dbReference type="InterPro" id="IPR011659">
    <property type="entry name" value="WD40"/>
</dbReference>
<comment type="caution">
    <text evidence="4">The sequence shown here is derived from an EMBL/GenBank/DDBJ whole genome shotgun (WGS) entry which is preliminary data.</text>
</comment>
<name>A0ABT0GI33_9GAMM</name>
<proteinExistence type="predicted"/>
<accession>A0ABT0GI33</accession>
<dbReference type="InterPro" id="IPR009091">
    <property type="entry name" value="RCC1/BLIP-II"/>
</dbReference>
<evidence type="ECO:0000259" key="3">
    <source>
        <dbReference type="Pfam" id="PF25390"/>
    </source>
</evidence>
<sequence>MLHDAFAVSSATLHPGTSCAAKIDDKTLGLFSVIALLGLILSASHPASAQALPPLTGVVQVAPGSFNAHGCARTQAGAVKCWGENYAGQVGDGTQGNRREAAVDVTGLGSGVSYIGIGRGHSCALMQAGAIKCWGDNNFGQLGDGTTLQRWVPTDVAGLGGTAVALAVGGEHTCAILQGGTVRCWGLNDRGQLGDGSTTNRSSPVTVGSLGGSASQLTAGYAHTCAAVGNVVRCWGDNGRGQLGDGTTSVRLTPVTVSGSFSSVSSLTAGPERTCLIDGGSSRCWGANDGNGLGDGTYQDALTPVTVTAAGGALQKIVTGGSHSCGITPSNALRCWGFGGNNQKGTSSRVDELTFHEVAGLEPGVIDVATFHVSTCAVLSGGTIKCFGENSDANLGNGSTSVAHLPTDVTGLAGTPVSVSVNFGYSCAVKSGGDFNCWGIGYQGQHGDGSRSEKLAPGAPVTGHNLSRIASGLDFACGIDSGGGAKCWGENYFGFLGNGSFAPSITPGAVTGLPSGVSDLAAGNFFACAVHSGSLKCWGRNHRGQLGDGTTTDRNTPVLVSGATSGATRVAAGVAHACGVIAGELRCWGSNTFGQLGDGSSNHSATPAPVLGLAVSSVQQVALGFAHSCAVTAGGGVKCWGFNGDGQLGDGSQQNRSTPVDVTGLTSGVSAVTAGRSFTCALTTGGAVKCWGGDFFSQLGDGPVDRNSSVPIDVPGLESGVTALAAGSESHHVCAIQADKVKCWGSDATGQIGDGGTSTAVPSFVVVSGDSDRRVASVTPAANDASVAPQSDAAGRYLVFESAASNLTGQPDTNGSRDIFRVDTQSGQTVRVSLDNAGAQIGGDSIEPSVSADGRLVAFVAPDAAVAKVWGESPKSAERRRKGGGFAVFMRNMLTGTTQRIASAKPAGEGTKPRVSPGGNTIVFTAPVSNPATGAVGQENVFHVPLQPSGDMVMPGTARCVTCKSVSNAGVDTGADADAASRNAVVSADGQWVAFETVSTNAISQSPAPCPAGSSQVMMRNMLTGSMTRISPPASLPSGSCGVLGSTQPTIDYAGRSLAFATDQPLKPGATALVPDVYLTTVGTGGFTRVSETETGTQANGGSTQPILSGDGRTIAFVSAATNLDTSFADTNGKPDVHARRLDVSNARADRLSKSIFGVESDEEANRPALNYNATLLAFDSRASNLAPGASNGVSNVFQRVVPSNSTLLFGHGFE</sequence>
<dbReference type="PRINTS" id="PR00633">
    <property type="entry name" value="RCCNDNSATION"/>
</dbReference>
<dbReference type="PANTHER" id="PTHR45982:SF1">
    <property type="entry name" value="REGULATOR OF CHROMOSOME CONDENSATION"/>
    <property type="match status" value="1"/>
</dbReference>
<evidence type="ECO:0000313" key="4">
    <source>
        <dbReference type="EMBL" id="MCK7594215.1"/>
    </source>
</evidence>
<dbReference type="Pfam" id="PF25390">
    <property type="entry name" value="WD40_RLD"/>
    <property type="match status" value="2"/>
</dbReference>
<dbReference type="Gene3D" id="2.130.10.30">
    <property type="entry name" value="Regulator of chromosome condensation 1/beta-lactamase-inhibitor protein II"/>
    <property type="match status" value="3"/>
</dbReference>
<feature type="domain" description="RCC1-like" evidence="3">
    <location>
        <begin position="464"/>
        <end position="778"/>
    </location>
</feature>
<dbReference type="InterPro" id="IPR058923">
    <property type="entry name" value="RCC1-like_dom"/>
</dbReference>
<dbReference type="Pfam" id="PF07676">
    <property type="entry name" value="PD40"/>
    <property type="match status" value="1"/>
</dbReference>
<dbReference type="PROSITE" id="PS50012">
    <property type="entry name" value="RCC1_3"/>
    <property type="match status" value="9"/>
</dbReference>
<dbReference type="InterPro" id="IPR011042">
    <property type="entry name" value="6-blade_b-propeller_TolB-like"/>
</dbReference>
<dbReference type="Gene3D" id="2.120.10.30">
    <property type="entry name" value="TolB, C-terminal domain"/>
    <property type="match status" value="2"/>
</dbReference>